<reference evidence="1" key="2">
    <citation type="submission" date="2023-04" db="EMBL/GenBank/DDBJ databases">
        <authorList>
            <person name="Bruccoleri R.E."/>
            <person name="Oakeley E.J."/>
            <person name="Faust A.-M."/>
            <person name="Dessus-Babus S."/>
            <person name="Altorfer M."/>
            <person name="Burckhardt D."/>
            <person name="Oertli M."/>
            <person name="Naumann U."/>
            <person name="Petersen F."/>
            <person name="Wong J."/>
        </authorList>
    </citation>
    <scope>NUCLEOTIDE SEQUENCE</scope>
    <source>
        <strain evidence="1">GSM-AAB239-AS_SAM_17_03QT</strain>
        <tissue evidence="1">Leaf</tissue>
    </source>
</reference>
<sequence>MRCLTSGSDMWKLWIPIKSVSCSSHISGNKELHGNKDVVDMGGMCFDRVCYLFWFYL</sequence>
<accession>A0AAX6GEQ3</accession>
<dbReference type="EMBL" id="JANAVB010020600">
    <property type="protein sequence ID" value="KAJ6826775.1"/>
    <property type="molecule type" value="Genomic_DNA"/>
</dbReference>
<keyword evidence="2" id="KW-1185">Reference proteome</keyword>
<gene>
    <name evidence="1" type="ORF">M6B38_370690</name>
</gene>
<evidence type="ECO:0000313" key="2">
    <source>
        <dbReference type="Proteomes" id="UP001140949"/>
    </source>
</evidence>
<comment type="caution">
    <text evidence="1">The sequence shown here is derived from an EMBL/GenBank/DDBJ whole genome shotgun (WGS) entry which is preliminary data.</text>
</comment>
<protein>
    <submittedName>
        <fullName evidence="1">Ran-binding protein 1-like protein c-like</fullName>
    </submittedName>
</protein>
<organism evidence="1 2">
    <name type="scientific">Iris pallida</name>
    <name type="common">Sweet iris</name>
    <dbReference type="NCBI Taxonomy" id="29817"/>
    <lineage>
        <taxon>Eukaryota</taxon>
        <taxon>Viridiplantae</taxon>
        <taxon>Streptophyta</taxon>
        <taxon>Embryophyta</taxon>
        <taxon>Tracheophyta</taxon>
        <taxon>Spermatophyta</taxon>
        <taxon>Magnoliopsida</taxon>
        <taxon>Liliopsida</taxon>
        <taxon>Asparagales</taxon>
        <taxon>Iridaceae</taxon>
        <taxon>Iridoideae</taxon>
        <taxon>Irideae</taxon>
        <taxon>Iris</taxon>
    </lineage>
</organism>
<dbReference type="Proteomes" id="UP001140949">
    <property type="component" value="Unassembled WGS sequence"/>
</dbReference>
<name>A0AAX6GEQ3_IRIPA</name>
<proteinExistence type="predicted"/>
<dbReference type="AlphaFoldDB" id="A0AAX6GEQ3"/>
<reference evidence="1" key="1">
    <citation type="journal article" date="2023" name="GigaByte">
        <title>Genome assembly of the bearded iris, Iris pallida Lam.</title>
        <authorList>
            <person name="Bruccoleri R.E."/>
            <person name="Oakeley E.J."/>
            <person name="Faust A.M.E."/>
            <person name="Altorfer M."/>
            <person name="Dessus-Babus S."/>
            <person name="Burckhardt D."/>
            <person name="Oertli M."/>
            <person name="Naumann U."/>
            <person name="Petersen F."/>
            <person name="Wong J."/>
        </authorList>
    </citation>
    <scope>NUCLEOTIDE SEQUENCE</scope>
    <source>
        <strain evidence="1">GSM-AAB239-AS_SAM_17_03QT</strain>
    </source>
</reference>
<evidence type="ECO:0000313" key="1">
    <source>
        <dbReference type="EMBL" id="KAJ6826775.1"/>
    </source>
</evidence>